<gene>
    <name evidence="9" type="ORF">EV201_2489</name>
</gene>
<dbReference type="NCBIfam" id="TIGR01752">
    <property type="entry name" value="flav_long"/>
    <property type="match status" value="1"/>
</dbReference>
<dbReference type="InterPro" id="IPR010086">
    <property type="entry name" value="Flavodoxin_lc"/>
</dbReference>
<keyword evidence="6 7" id="KW-0249">Electron transport</keyword>
<dbReference type="NCBIfam" id="NF006739">
    <property type="entry name" value="PRK09267.1-5"/>
    <property type="match status" value="1"/>
</dbReference>
<dbReference type="InterPro" id="IPR050619">
    <property type="entry name" value="Flavodoxin"/>
</dbReference>
<dbReference type="PANTHER" id="PTHR42809">
    <property type="entry name" value="FLAVODOXIN 2"/>
    <property type="match status" value="1"/>
</dbReference>
<reference evidence="9 10" key="1">
    <citation type="submission" date="2019-02" db="EMBL/GenBank/DDBJ databases">
        <title>Genomic Encyclopedia of Type Strains, Phase IV (KMG-IV): sequencing the most valuable type-strain genomes for metagenomic binning, comparative biology and taxonomic classification.</title>
        <authorList>
            <person name="Goeker M."/>
        </authorList>
    </citation>
    <scope>NUCLEOTIDE SEQUENCE [LARGE SCALE GENOMIC DNA]</scope>
    <source>
        <strain evidence="9 10">DSM 28825</strain>
    </source>
</reference>
<proteinExistence type="inferred from homology"/>
<evidence type="ECO:0000259" key="8">
    <source>
        <dbReference type="PROSITE" id="PS50902"/>
    </source>
</evidence>
<dbReference type="AlphaFoldDB" id="A0A4Q7VE90"/>
<name>A0A4Q7VE90_9BACT</name>
<keyword evidence="5 7" id="KW-0288">FMN</keyword>
<dbReference type="InterPro" id="IPR008254">
    <property type="entry name" value="Flavodoxin/NO_synth"/>
</dbReference>
<evidence type="ECO:0000256" key="3">
    <source>
        <dbReference type="ARBA" id="ARBA00022448"/>
    </source>
</evidence>
<keyword evidence="10" id="KW-1185">Reference proteome</keyword>
<sequence length="180" mass="20139">MSHLFYTENMTKIGLFYGPEEGNVEKVAKLIAGKLKNVDLVKVKDVDADAFDAYENIILGISTLGKHTWSSDNTGNDWDQFLPKMKGISLKGKKVAIFGLGDHVAYADFFVDAMGELFELVKETGATLIGEVSGEGYEFNESRAFIDGKFVGLPIDEDFEEELTEERIDNWLKIIEPEMI</sequence>
<dbReference type="PIRSF" id="PIRSF038996">
    <property type="entry name" value="FldA"/>
    <property type="match status" value="1"/>
</dbReference>
<dbReference type="NCBIfam" id="NF006738">
    <property type="entry name" value="PRK09267.1-4"/>
    <property type="match status" value="1"/>
</dbReference>
<evidence type="ECO:0000256" key="4">
    <source>
        <dbReference type="ARBA" id="ARBA00022630"/>
    </source>
</evidence>
<evidence type="ECO:0000313" key="10">
    <source>
        <dbReference type="Proteomes" id="UP000293562"/>
    </source>
</evidence>
<comment type="caution">
    <text evidence="9">The sequence shown here is derived from an EMBL/GenBank/DDBJ whole genome shotgun (WGS) entry which is preliminary data.</text>
</comment>
<dbReference type="InterPro" id="IPR029039">
    <property type="entry name" value="Flavoprotein-like_sf"/>
</dbReference>
<comment type="similarity">
    <text evidence="2 7">Belongs to the flavodoxin family.</text>
</comment>
<dbReference type="Gene3D" id="3.40.50.360">
    <property type="match status" value="1"/>
</dbReference>
<dbReference type="PROSITE" id="PS50902">
    <property type="entry name" value="FLAVODOXIN_LIKE"/>
    <property type="match status" value="1"/>
</dbReference>
<evidence type="ECO:0000256" key="7">
    <source>
        <dbReference type="PIRNR" id="PIRNR038996"/>
    </source>
</evidence>
<accession>A0A4Q7VE90</accession>
<evidence type="ECO:0000256" key="1">
    <source>
        <dbReference type="ARBA" id="ARBA00001917"/>
    </source>
</evidence>
<dbReference type="EMBL" id="SHKN01000002">
    <property type="protein sequence ID" value="RZT93328.1"/>
    <property type="molecule type" value="Genomic_DNA"/>
</dbReference>
<evidence type="ECO:0000256" key="6">
    <source>
        <dbReference type="ARBA" id="ARBA00022982"/>
    </source>
</evidence>
<comment type="cofactor">
    <cofactor evidence="1 7">
        <name>FMN</name>
        <dbReference type="ChEBI" id="CHEBI:58210"/>
    </cofactor>
</comment>
<dbReference type="SUPFAM" id="SSF52218">
    <property type="entry name" value="Flavoproteins"/>
    <property type="match status" value="1"/>
</dbReference>
<dbReference type="Pfam" id="PF00258">
    <property type="entry name" value="Flavodoxin_1"/>
    <property type="match status" value="1"/>
</dbReference>
<organism evidence="9 10">
    <name type="scientific">Ancylomarina subtilis</name>
    <dbReference type="NCBI Taxonomy" id="1639035"/>
    <lineage>
        <taxon>Bacteria</taxon>
        <taxon>Pseudomonadati</taxon>
        <taxon>Bacteroidota</taxon>
        <taxon>Bacteroidia</taxon>
        <taxon>Marinilabiliales</taxon>
        <taxon>Marinifilaceae</taxon>
        <taxon>Ancylomarina</taxon>
    </lineage>
</organism>
<dbReference type="GO" id="GO:0009055">
    <property type="term" value="F:electron transfer activity"/>
    <property type="evidence" value="ECO:0007669"/>
    <property type="project" value="UniProtKB-UniRule"/>
</dbReference>
<dbReference type="GO" id="GO:0010181">
    <property type="term" value="F:FMN binding"/>
    <property type="evidence" value="ECO:0007669"/>
    <property type="project" value="UniProtKB-UniRule"/>
</dbReference>
<keyword evidence="4 7" id="KW-0285">Flavoprotein</keyword>
<evidence type="ECO:0000256" key="2">
    <source>
        <dbReference type="ARBA" id="ARBA00005267"/>
    </source>
</evidence>
<feature type="domain" description="Flavodoxin-like" evidence="8">
    <location>
        <begin position="13"/>
        <end position="176"/>
    </location>
</feature>
<evidence type="ECO:0000256" key="5">
    <source>
        <dbReference type="ARBA" id="ARBA00022643"/>
    </source>
</evidence>
<keyword evidence="3 7" id="KW-0813">Transport</keyword>
<protein>
    <recommendedName>
        <fullName evidence="7">Flavodoxin</fullName>
    </recommendedName>
</protein>
<dbReference type="PANTHER" id="PTHR42809:SF1">
    <property type="entry name" value="FLAVODOXIN 1"/>
    <property type="match status" value="1"/>
</dbReference>
<evidence type="ECO:0000313" key="9">
    <source>
        <dbReference type="EMBL" id="RZT93328.1"/>
    </source>
</evidence>
<comment type="function">
    <text evidence="7">Low-potential electron donor to a number of redox enzymes.</text>
</comment>
<dbReference type="Proteomes" id="UP000293562">
    <property type="component" value="Unassembled WGS sequence"/>
</dbReference>